<organism evidence="4 5">
    <name type="scientific">Furfurilactobacillus rossiae</name>
    <dbReference type="NCBI Taxonomy" id="231049"/>
    <lineage>
        <taxon>Bacteria</taxon>
        <taxon>Bacillati</taxon>
        <taxon>Bacillota</taxon>
        <taxon>Bacilli</taxon>
        <taxon>Lactobacillales</taxon>
        <taxon>Lactobacillaceae</taxon>
        <taxon>Furfurilactobacillus</taxon>
    </lineage>
</organism>
<dbReference type="InterPro" id="IPR018337">
    <property type="entry name" value="Cell_wall/Cho-bd_repeat"/>
</dbReference>
<feature type="repeat" description="Cell wall-binding" evidence="2">
    <location>
        <begin position="206"/>
        <end position="225"/>
    </location>
</feature>
<feature type="chain" id="PRO_5039567900" description="N-acetylmuramoyl-L-alanine amidase family protein" evidence="3">
    <location>
        <begin position="31"/>
        <end position="244"/>
    </location>
</feature>
<evidence type="ECO:0000256" key="1">
    <source>
        <dbReference type="ARBA" id="ARBA00022737"/>
    </source>
</evidence>
<keyword evidence="1" id="KW-0677">Repeat</keyword>
<evidence type="ECO:0000313" key="5">
    <source>
        <dbReference type="Proteomes" id="UP000480570"/>
    </source>
</evidence>
<gene>
    <name evidence="4" type="ORF">GB992_05335</name>
</gene>
<dbReference type="Proteomes" id="UP000480570">
    <property type="component" value="Unassembled WGS sequence"/>
</dbReference>
<evidence type="ECO:0000256" key="2">
    <source>
        <dbReference type="PROSITE-ProRule" id="PRU00591"/>
    </source>
</evidence>
<feature type="repeat" description="Cell wall-binding" evidence="2">
    <location>
        <begin position="186"/>
        <end position="205"/>
    </location>
</feature>
<proteinExistence type="predicted"/>
<protein>
    <recommendedName>
        <fullName evidence="6">N-acetylmuramoyl-L-alanine amidase family protein</fullName>
    </recommendedName>
</protein>
<dbReference type="Pfam" id="PF01473">
    <property type="entry name" value="Choline_bind_1"/>
    <property type="match status" value="4"/>
</dbReference>
<feature type="repeat" description="Cell wall-binding" evidence="2">
    <location>
        <begin position="87"/>
        <end position="106"/>
    </location>
</feature>
<dbReference type="Pfam" id="PF19127">
    <property type="entry name" value="Choline_bind_3"/>
    <property type="match status" value="1"/>
</dbReference>
<evidence type="ECO:0000256" key="3">
    <source>
        <dbReference type="SAM" id="SignalP"/>
    </source>
</evidence>
<accession>A0A7C9ISQ6</accession>
<feature type="signal peptide" evidence="3">
    <location>
        <begin position="1"/>
        <end position="30"/>
    </location>
</feature>
<sequence>MKIFKKLAVLGVTLAMSVGIGLSATSSVHASAHDTDDWYQYPSGWYLYGRYTHQWLYGWQSVTTEYNSPSNREVNAYSYIDQNHGALFGWQYIDSNWYYLGNNGYFYSNTNGSGHWQVIDGGWYYFRGIDDGNRWFGESNGEGSMVAGWLPHNGSWYLLSSSGAMLTGWQWANGNWYFLNDSGSMSTGWIAHNGSWYYTNNSGAMQTGWQWINGNWYYFDASGAMLTSGNVGGWTITGSGAAFN</sequence>
<dbReference type="PROSITE" id="PS51170">
    <property type="entry name" value="CW"/>
    <property type="match status" value="4"/>
</dbReference>
<evidence type="ECO:0000313" key="4">
    <source>
        <dbReference type="EMBL" id="MYV05301.1"/>
    </source>
</evidence>
<feature type="repeat" description="Cell wall-binding" evidence="2">
    <location>
        <begin position="166"/>
        <end position="185"/>
    </location>
</feature>
<dbReference type="AlphaFoldDB" id="A0A7C9ISQ6"/>
<keyword evidence="3" id="KW-0732">Signal</keyword>
<evidence type="ECO:0008006" key="6">
    <source>
        <dbReference type="Google" id="ProtNLM"/>
    </source>
</evidence>
<dbReference type="Gene3D" id="2.10.270.10">
    <property type="entry name" value="Cholin Binding"/>
    <property type="match status" value="3"/>
</dbReference>
<comment type="caution">
    <text evidence="4">The sequence shown here is derived from an EMBL/GenBank/DDBJ whole genome shotgun (WGS) entry which is preliminary data.</text>
</comment>
<dbReference type="SUPFAM" id="SSF69360">
    <property type="entry name" value="Cell wall binding repeat"/>
    <property type="match status" value="1"/>
</dbReference>
<dbReference type="EMBL" id="WEZT01000005">
    <property type="protein sequence ID" value="MYV05301.1"/>
    <property type="molecule type" value="Genomic_DNA"/>
</dbReference>
<name>A0A7C9ISQ6_9LACO</name>
<reference evidence="4 5" key="1">
    <citation type="journal article" date="2019" name="Appl. Environ. Microbiol.">
        <title>Genetic determinants of hydroxycinnamic acid metabolism in heterofermentative lactobacilli.</title>
        <authorList>
            <person name="Gaur G."/>
            <person name="Oh J.H."/>
            <person name="Filannino P."/>
            <person name="Gobbetti M."/>
            <person name="van Pijkeren J.P."/>
            <person name="Ganzle M.G."/>
        </authorList>
    </citation>
    <scope>NUCLEOTIDE SEQUENCE [LARGE SCALE GENOMIC DNA]</scope>
    <source>
        <strain evidence="4 5">FUA3583</strain>
    </source>
</reference>